<evidence type="ECO:0000313" key="6">
    <source>
        <dbReference type="Proteomes" id="UP001497497"/>
    </source>
</evidence>
<dbReference type="InterPro" id="IPR013583">
    <property type="entry name" value="MCTP_C"/>
</dbReference>
<keyword evidence="1" id="KW-0677">Repeat</keyword>
<dbReference type="GO" id="GO:0034164">
    <property type="term" value="P:negative regulation of toll-like receptor 9 signaling pathway"/>
    <property type="evidence" value="ECO:0007669"/>
    <property type="project" value="TreeGrafter"/>
</dbReference>
<feature type="transmembrane region" description="Helical" evidence="3">
    <location>
        <begin position="398"/>
        <end position="418"/>
    </location>
</feature>
<feature type="transmembrane region" description="Helical" evidence="3">
    <location>
        <begin position="309"/>
        <end position="327"/>
    </location>
</feature>
<keyword evidence="6" id="KW-1185">Reference proteome</keyword>
<gene>
    <name evidence="5" type="ORF">GSLYS_00003039001</name>
</gene>
<dbReference type="SMART" id="SM00568">
    <property type="entry name" value="GRAM"/>
    <property type="match status" value="1"/>
</dbReference>
<dbReference type="GO" id="GO:0006915">
    <property type="term" value="P:apoptotic process"/>
    <property type="evidence" value="ECO:0007669"/>
    <property type="project" value="InterPro"/>
</dbReference>
<protein>
    <recommendedName>
        <fullName evidence="4">GRAM domain-containing protein</fullName>
    </recommendedName>
</protein>
<dbReference type="InterPro" id="IPR037847">
    <property type="entry name" value="GRAMDC4"/>
</dbReference>
<dbReference type="InterPro" id="IPR004182">
    <property type="entry name" value="GRAM"/>
</dbReference>
<dbReference type="AlphaFoldDB" id="A0AAV2H7V3"/>
<evidence type="ECO:0000256" key="1">
    <source>
        <dbReference type="ARBA" id="ARBA00022737"/>
    </source>
</evidence>
<keyword evidence="3" id="KW-0472">Membrane</keyword>
<comment type="caution">
    <text evidence="5">The sequence shown here is derived from an EMBL/GenBank/DDBJ whole genome shotgun (WGS) entry which is preliminary data.</text>
</comment>
<dbReference type="CDD" id="cd13221">
    <property type="entry name" value="PH-GRAM_GRAMDC4"/>
    <property type="match status" value="1"/>
</dbReference>
<dbReference type="Proteomes" id="UP001497497">
    <property type="component" value="Unassembled WGS sequence"/>
</dbReference>
<dbReference type="PANTHER" id="PTHR37402">
    <property type="entry name" value="GRAM DOMAIN-CONTAINING PROTEIN 4"/>
    <property type="match status" value="1"/>
</dbReference>
<dbReference type="InterPro" id="IPR011993">
    <property type="entry name" value="PH-like_dom_sf"/>
</dbReference>
<name>A0AAV2H7V3_LYMST</name>
<organism evidence="5 6">
    <name type="scientific">Lymnaea stagnalis</name>
    <name type="common">Great pond snail</name>
    <name type="synonym">Helix stagnalis</name>
    <dbReference type="NCBI Taxonomy" id="6523"/>
    <lineage>
        <taxon>Eukaryota</taxon>
        <taxon>Metazoa</taxon>
        <taxon>Spiralia</taxon>
        <taxon>Lophotrochozoa</taxon>
        <taxon>Mollusca</taxon>
        <taxon>Gastropoda</taxon>
        <taxon>Heterobranchia</taxon>
        <taxon>Euthyneura</taxon>
        <taxon>Panpulmonata</taxon>
        <taxon>Hygrophila</taxon>
        <taxon>Lymnaeoidea</taxon>
        <taxon>Lymnaeidae</taxon>
        <taxon>Lymnaea</taxon>
    </lineage>
</organism>
<feature type="region of interest" description="Disordered" evidence="2">
    <location>
        <begin position="1"/>
        <end position="44"/>
    </location>
</feature>
<dbReference type="Pfam" id="PF08372">
    <property type="entry name" value="PRT_C"/>
    <property type="match status" value="1"/>
</dbReference>
<keyword evidence="3" id="KW-1133">Transmembrane helix</keyword>
<accession>A0AAV2H7V3</accession>
<evidence type="ECO:0000259" key="4">
    <source>
        <dbReference type="SMART" id="SM00568"/>
    </source>
</evidence>
<feature type="region of interest" description="Disordered" evidence="2">
    <location>
        <begin position="150"/>
        <end position="199"/>
    </location>
</feature>
<dbReference type="Pfam" id="PF02893">
    <property type="entry name" value="GRAM"/>
    <property type="match status" value="1"/>
</dbReference>
<feature type="compositionally biased region" description="Basic and acidic residues" evidence="2">
    <location>
        <begin position="11"/>
        <end position="26"/>
    </location>
</feature>
<sequence>MSSLKNLRQRFNKDKDEHRKDPKESGRSGQGHTAAEEEIFEVIESSEDLRQGATMEKLKHPAEDTQSCGSFPSEELMSSITWNTPEERKIFEEQLNQLQEQLMMVMIENQTLKSELHSMNNQTELERVKCELAYEQRRCEVLEKKLEQANKKKTQKVQRTQSDMTAKNKLLVPEGGVSGSAVNGSGSGSRSSSTRSLSEGDDLGDGIVLEVQLPIRKKRFYEAALEYLISSFYNFLDDFTEEPPADNIGDPEGDPLTVKTLKENIKRFGTEAKPYVNTVKGIYDLLAWKSPPYTLIAFVVYMYSVWQGWFFPVLLFCLTFRLIINFLRHRGWNISFNFFETVEETKDIEEKDLGVSDKFNLVMQVARKVQNVLGEVADGLEKIKSLLTWRHPEASRQLLFATTAAFITSCILPTNYFFFYAGKSLGLGIKLFIIDYIYNRFPRVRRKYDSSSRLWEELPTDIEYEKKYAKSEIDKYILPYEQEKRESTGETKTDQVSMDDRSFCELFSLPESECPLTGWHGGRRCTLINREKSLTAAFKNGRLYLTHSFLCFERTKMPSPKNIVIPLADIARLEKAKPYAWIPGGGMAIEIAVVGNDKTFMFGGLLNRDELYDQICDVGYKKIKEVSRDDRSLPWIQNSQVRKKHIIPKHYQPFSLATTYEDFD</sequence>
<proteinExistence type="predicted"/>
<evidence type="ECO:0000256" key="3">
    <source>
        <dbReference type="SAM" id="Phobius"/>
    </source>
</evidence>
<dbReference type="EMBL" id="CAXITT010000039">
    <property type="protein sequence ID" value="CAL1528869.1"/>
    <property type="molecule type" value="Genomic_DNA"/>
</dbReference>
<feature type="domain" description="GRAM" evidence="4">
    <location>
        <begin position="501"/>
        <end position="577"/>
    </location>
</feature>
<feature type="compositionally biased region" description="Low complexity" evidence="2">
    <location>
        <begin position="179"/>
        <end position="197"/>
    </location>
</feature>
<dbReference type="Gene3D" id="2.30.29.30">
    <property type="entry name" value="Pleckstrin-homology domain (PH domain)/Phosphotyrosine-binding domain (PTB)"/>
    <property type="match status" value="1"/>
</dbReference>
<evidence type="ECO:0000256" key="2">
    <source>
        <dbReference type="SAM" id="MobiDB-lite"/>
    </source>
</evidence>
<dbReference type="PANTHER" id="PTHR37402:SF1">
    <property type="entry name" value="GRAM DOMAIN-CONTAINING PROTEIN 4"/>
    <property type="match status" value="1"/>
</dbReference>
<keyword evidence="3" id="KW-0812">Transmembrane</keyword>
<evidence type="ECO:0000313" key="5">
    <source>
        <dbReference type="EMBL" id="CAL1528869.1"/>
    </source>
</evidence>
<reference evidence="5 6" key="1">
    <citation type="submission" date="2024-04" db="EMBL/GenBank/DDBJ databases">
        <authorList>
            <consortium name="Genoscope - CEA"/>
            <person name="William W."/>
        </authorList>
    </citation>
    <scope>NUCLEOTIDE SEQUENCE [LARGE SCALE GENOMIC DNA]</scope>
</reference>
<dbReference type="InterPro" id="IPR037845">
    <property type="entry name" value="GRAMDC4_PH-GRAM"/>
</dbReference>